<dbReference type="AlphaFoldDB" id="A0AAN8JVY3"/>
<organism evidence="2 3">
    <name type="scientific">Patella caerulea</name>
    <name type="common">Rayed Mediterranean limpet</name>
    <dbReference type="NCBI Taxonomy" id="87958"/>
    <lineage>
        <taxon>Eukaryota</taxon>
        <taxon>Metazoa</taxon>
        <taxon>Spiralia</taxon>
        <taxon>Lophotrochozoa</taxon>
        <taxon>Mollusca</taxon>
        <taxon>Gastropoda</taxon>
        <taxon>Patellogastropoda</taxon>
        <taxon>Patelloidea</taxon>
        <taxon>Patellidae</taxon>
        <taxon>Patella</taxon>
    </lineage>
</organism>
<gene>
    <name evidence="2" type="ORF">SNE40_005948</name>
</gene>
<protein>
    <submittedName>
        <fullName evidence="2">Uncharacterized protein</fullName>
    </submittedName>
</protein>
<keyword evidence="3" id="KW-1185">Reference proteome</keyword>
<comment type="caution">
    <text evidence="2">The sequence shown here is derived from an EMBL/GenBank/DDBJ whole genome shotgun (WGS) entry which is preliminary data.</text>
</comment>
<evidence type="ECO:0000313" key="2">
    <source>
        <dbReference type="EMBL" id="KAK6186662.1"/>
    </source>
</evidence>
<feature type="compositionally biased region" description="Polar residues" evidence="1">
    <location>
        <begin position="63"/>
        <end position="89"/>
    </location>
</feature>
<accession>A0AAN8JVY3</accession>
<name>A0AAN8JVY3_PATCE</name>
<sequence>MMLYSLYSRQALWNDDFINGLQFPLSESTQLHAVSTPVTPTPVTFSPVIPTPQVLRETADPVITNTDVQSSVPADETSSISEVNINPMPTTFAPDVNSQTPVYIS</sequence>
<dbReference type="EMBL" id="JAZGQO010000005">
    <property type="protein sequence ID" value="KAK6186662.1"/>
    <property type="molecule type" value="Genomic_DNA"/>
</dbReference>
<feature type="region of interest" description="Disordered" evidence="1">
    <location>
        <begin position="61"/>
        <end position="105"/>
    </location>
</feature>
<dbReference type="Proteomes" id="UP001347796">
    <property type="component" value="Unassembled WGS sequence"/>
</dbReference>
<evidence type="ECO:0000256" key="1">
    <source>
        <dbReference type="SAM" id="MobiDB-lite"/>
    </source>
</evidence>
<reference evidence="2 3" key="1">
    <citation type="submission" date="2024-01" db="EMBL/GenBank/DDBJ databases">
        <title>The genome of the rayed Mediterranean limpet Patella caerulea (Linnaeus, 1758).</title>
        <authorList>
            <person name="Anh-Thu Weber A."/>
            <person name="Halstead-Nussloch G."/>
        </authorList>
    </citation>
    <scope>NUCLEOTIDE SEQUENCE [LARGE SCALE GENOMIC DNA]</scope>
    <source>
        <strain evidence="2">AATW-2023a</strain>
        <tissue evidence="2">Whole specimen</tissue>
    </source>
</reference>
<evidence type="ECO:0000313" key="3">
    <source>
        <dbReference type="Proteomes" id="UP001347796"/>
    </source>
</evidence>
<feature type="compositionally biased region" description="Polar residues" evidence="1">
    <location>
        <begin position="96"/>
        <end position="105"/>
    </location>
</feature>
<proteinExistence type="predicted"/>